<dbReference type="AlphaFoldDB" id="A0A175JQ66"/>
<dbReference type="GO" id="GO:0030246">
    <property type="term" value="F:carbohydrate binding"/>
    <property type="evidence" value="ECO:0007669"/>
    <property type="project" value="InterPro"/>
</dbReference>
<dbReference type="VEuPathDB" id="AmoebaDB:EHI_188870"/>
<dbReference type="EMBL" id="BDEQ01000001">
    <property type="protein sequence ID" value="GAT95625.1"/>
    <property type="molecule type" value="Genomic_DNA"/>
</dbReference>
<organism evidence="1 2">
    <name type="scientific">Entamoeba histolytica</name>
    <dbReference type="NCBI Taxonomy" id="5759"/>
    <lineage>
        <taxon>Eukaryota</taxon>
        <taxon>Amoebozoa</taxon>
        <taxon>Evosea</taxon>
        <taxon>Archamoebae</taxon>
        <taxon>Mastigamoebida</taxon>
        <taxon>Entamoebidae</taxon>
        <taxon>Entamoeba</taxon>
    </lineage>
</organism>
<dbReference type="InterPro" id="IPR013784">
    <property type="entry name" value="Carb-bd-like_fold"/>
</dbReference>
<reference evidence="1 2" key="1">
    <citation type="submission" date="2016-05" db="EMBL/GenBank/DDBJ databases">
        <title>First whole genome sequencing of Entamoeba histolytica HM1:IMSS-clone-6.</title>
        <authorList>
            <person name="Mukherjee Avik.K."/>
            <person name="Izumyama S."/>
            <person name="Nakada-Tsukui K."/>
            <person name="Nozaki T."/>
        </authorList>
    </citation>
    <scope>NUCLEOTIDE SEQUENCE [LARGE SCALE GENOMIC DNA]</scope>
    <source>
        <strain evidence="1 2">HM1:IMSS clone 6</strain>
    </source>
</reference>
<proteinExistence type="predicted"/>
<dbReference type="Proteomes" id="UP000078387">
    <property type="component" value="Unassembled WGS sequence"/>
</dbReference>
<evidence type="ECO:0000313" key="1">
    <source>
        <dbReference type="EMBL" id="GAT95625.1"/>
    </source>
</evidence>
<gene>
    <name evidence="1" type="ORF">CL6EHI_188870</name>
</gene>
<dbReference type="VEuPathDB" id="AmoebaDB:KM1_201570"/>
<protein>
    <submittedName>
        <fullName evidence="1">Uncharacterized protein</fullName>
    </submittedName>
</protein>
<comment type="caution">
    <text evidence="1">The sequence shown here is derived from an EMBL/GenBank/DDBJ whole genome shotgun (WGS) entry which is preliminary data.</text>
</comment>
<accession>A0A175JQ66</accession>
<sequence length="180" mass="20954">MTLHELVNLEISLSFVMPYTKEKVPIQNPQENAIVISFSIHYITQYGQELYVNLDDYTCKKLTWTSGHIWKGTITLVRPRTLKWSYSLLCGEIVLRREELKCPRIYSLDDIHKYYHIYDRWDNPQSSVSPLTFGSLHVSDEKTFSSNNEGGYFSPRSSRYITSICVTPKKVKDTNSDDDN</sequence>
<dbReference type="SUPFAM" id="SSF49452">
    <property type="entry name" value="Starch-binding domain-like"/>
    <property type="match status" value="1"/>
</dbReference>
<dbReference type="eggNOG" id="ENOG502RG0R">
    <property type="taxonomic scope" value="Eukaryota"/>
</dbReference>
<dbReference type="VEuPathDB" id="AmoebaDB:EHI7A_128100"/>
<dbReference type="VEuPathDB" id="AmoebaDB:EHI8A_137200"/>
<evidence type="ECO:0000313" key="2">
    <source>
        <dbReference type="Proteomes" id="UP000078387"/>
    </source>
</evidence>
<name>A0A175JQ66_ENTHI</name>
<dbReference type="VEuPathDB" id="AmoebaDB:EHI5A_162970"/>